<dbReference type="EMBL" id="JACHIP010000014">
    <property type="protein sequence ID" value="MBB5060483.1"/>
    <property type="molecule type" value="Genomic_DNA"/>
</dbReference>
<dbReference type="Proteomes" id="UP000540989">
    <property type="component" value="Unassembled WGS sequence"/>
</dbReference>
<organism evidence="1 2">
    <name type="scientific">Granulicella aggregans</name>
    <dbReference type="NCBI Taxonomy" id="474949"/>
    <lineage>
        <taxon>Bacteria</taxon>
        <taxon>Pseudomonadati</taxon>
        <taxon>Acidobacteriota</taxon>
        <taxon>Terriglobia</taxon>
        <taxon>Terriglobales</taxon>
        <taxon>Acidobacteriaceae</taxon>
        <taxon>Granulicella</taxon>
    </lineage>
</organism>
<reference evidence="1 2" key="1">
    <citation type="submission" date="2020-08" db="EMBL/GenBank/DDBJ databases">
        <title>Genomic Encyclopedia of Type Strains, Phase IV (KMG-V): Genome sequencing to study the core and pangenomes of soil and plant-associated prokaryotes.</title>
        <authorList>
            <person name="Whitman W."/>
        </authorList>
    </citation>
    <scope>NUCLEOTIDE SEQUENCE [LARGE SCALE GENOMIC DNA]</scope>
    <source>
        <strain evidence="1 2">M8UP14</strain>
    </source>
</reference>
<sequence>MAVPLLKATIIEHGLTVHEFVLIEVTLFQSALASALSAPGPERAQKAREAGVDPVNLDFIDKHKAELEALQAKNMPKDSTF</sequence>
<evidence type="ECO:0000313" key="2">
    <source>
        <dbReference type="Proteomes" id="UP000540989"/>
    </source>
</evidence>
<evidence type="ECO:0000313" key="1">
    <source>
        <dbReference type="EMBL" id="MBB5060483.1"/>
    </source>
</evidence>
<name>A0A7W8E5T4_9BACT</name>
<protein>
    <submittedName>
        <fullName evidence="1">Uncharacterized protein</fullName>
    </submittedName>
</protein>
<comment type="caution">
    <text evidence="1">The sequence shown here is derived from an EMBL/GenBank/DDBJ whole genome shotgun (WGS) entry which is preliminary data.</text>
</comment>
<gene>
    <name evidence="1" type="ORF">HDF16_005219</name>
</gene>
<accession>A0A7W8E5T4</accession>
<dbReference type="AlphaFoldDB" id="A0A7W8E5T4"/>
<keyword evidence="2" id="KW-1185">Reference proteome</keyword>
<proteinExistence type="predicted"/>
<dbReference type="RefSeq" id="WP_184222809.1">
    <property type="nucleotide sequence ID" value="NZ_JACHIP010000014.1"/>
</dbReference>